<dbReference type="PANTHER" id="PTHR46599">
    <property type="entry name" value="PIGGYBAC TRANSPOSABLE ELEMENT-DERIVED PROTEIN 4"/>
    <property type="match status" value="1"/>
</dbReference>
<protein>
    <recommendedName>
        <fullName evidence="2">PiggyBac transposable element-derived protein domain-containing protein</fullName>
    </recommendedName>
</protein>
<dbReference type="GeneID" id="126887392"/>
<feature type="compositionally biased region" description="Polar residues" evidence="1">
    <location>
        <begin position="69"/>
        <end position="78"/>
    </location>
</feature>
<name>A0ABM5KKX7_DIAVI</name>
<feature type="domain" description="PiggyBac transposable element-derived protein" evidence="2">
    <location>
        <begin position="118"/>
        <end position="475"/>
    </location>
</feature>
<evidence type="ECO:0000313" key="3">
    <source>
        <dbReference type="EnsemblMetazoa" id="XP_050510851.1"/>
    </source>
</evidence>
<dbReference type="PANTHER" id="PTHR46599:SF3">
    <property type="entry name" value="PIGGYBAC TRANSPOSABLE ELEMENT-DERIVED PROTEIN 4"/>
    <property type="match status" value="1"/>
</dbReference>
<organism evidence="3 4">
    <name type="scientific">Diabrotica virgifera virgifera</name>
    <name type="common">western corn rootworm</name>
    <dbReference type="NCBI Taxonomy" id="50390"/>
    <lineage>
        <taxon>Eukaryota</taxon>
        <taxon>Metazoa</taxon>
        <taxon>Ecdysozoa</taxon>
        <taxon>Arthropoda</taxon>
        <taxon>Hexapoda</taxon>
        <taxon>Insecta</taxon>
        <taxon>Pterygota</taxon>
        <taxon>Neoptera</taxon>
        <taxon>Endopterygota</taxon>
        <taxon>Coleoptera</taxon>
        <taxon>Polyphaga</taxon>
        <taxon>Cucujiformia</taxon>
        <taxon>Chrysomeloidea</taxon>
        <taxon>Chrysomelidae</taxon>
        <taxon>Galerucinae</taxon>
        <taxon>Diabroticina</taxon>
        <taxon>Diabroticites</taxon>
        <taxon>Diabrotica</taxon>
    </lineage>
</organism>
<evidence type="ECO:0000313" key="4">
    <source>
        <dbReference type="Proteomes" id="UP001652700"/>
    </source>
</evidence>
<dbReference type="Proteomes" id="UP001652700">
    <property type="component" value="Unplaced"/>
</dbReference>
<keyword evidence="4" id="KW-1185">Reference proteome</keyword>
<accession>A0ABM5KKX7</accession>
<feature type="region of interest" description="Disordered" evidence="1">
    <location>
        <begin position="31"/>
        <end position="81"/>
    </location>
</feature>
<dbReference type="EnsemblMetazoa" id="XM_050654894.1">
    <property type="protein sequence ID" value="XP_050510851.1"/>
    <property type="gene ID" value="LOC126887392"/>
</dbReference>
<dbReference type="RefSeq" id="XP_050510851.1">
    <property type="nucleotide sequence ID" value="XM_050654894.1"/>
</dbReference>
<evidence type="ECO:0000256" key="1">
    <source>
        <dbReference type="SAM" id="MobiDB-lite"/>
    </source>
</evidence>
<feature type="compositionally biased region" description="Acidic residues" evidence="1">
    <location>
        <begin position="45"/>
        <end position="58"/>
    </location>
</feature>
<dbReference type="Pfam" id="PF13843">
    <property type="entry name" value="DDE_Tnp_1_7"/>
    <property type="match status" value="1"/>
</dbReference>
<sequence length="616" mass="70777">MDNLPSTSKMQRLPNKNKKLTEAELLKLLEEDSDECVLSGSEYNPSDEEEPDIEDESNSDSSLLDENARQSVKSNDQQNNDDEWYEVDCTHLRLDIQFPGNESYVYDDRYPQNRTELTPFHVYRKLIDDEILQLIVEETNRNAAQVKNAQRYSRSSRIHAWKPTNKEEILKFLGCVMYMGVVKLPKIADYWSKSPLYNFTFISSVMTRNRFQLLLRFLHFADNAAALPNDRCQKIRKLFEMTQLRFAQQCNPGSILVVDESMIPFRGRLLFKQYIPSKRHRYGLKLFKLCNPAGYTLKMIMYTGKMANKGQDLSGKIVLDLANDYLHKGRVLITDNYYTSVPLAKQLLDANSHLLGTLRKNRKYIPEDILSAKLKKGEIIGKEHRDGIVIGKWHDKRDVLFLTTRHGLDMKETGKHKKDGVAIIKPEAIIDYNKGKDGVDVSDQLASYFSPLRKSVRWYHKAAIEVLLNTAVINSLIIYNSFNTPKQQVISFREMLILSLVNYSPMPEPITTVKHMLVTVDAKTTNNRKKGKRCNQCYTETVATKGSKEAQKKPKLVSSFCNVCEKFYCATSFIIIIQPQKSTAEHRPPPLVSNPIYPAPPSSSFYLPFLSRQSIL</sequence>
<proteinExistence type="predicted"/>
<evidence type="ECO:0000259" key="2">
    <source>
        <dbReference type="Pfam" id="PF13843"/>
    </source>
</evidence>
<dbReference type="InterPro" id="IPR029526">
    <property type="entry name" value="PGBD"/>
</dbReference>
<reference evidence="3" key="1">
    <citation type="submission" date="2025-05" db="UniProtKB">
        <authorList>
            <consortium name="EnsemblMetazoa"/>
        </authorList>
    </citation>
    <scope>IDENTIFICATION</scope>
</reference>